<keyword evidence="2" id="KW-0808">Transferase</keyword>
<dbReference type="SUPFAM" id="SSF53335">
    <property type="entry name" value="S-adenosyl-L-methionine-dependent methyltransferases"/>
    <property type="match status" value="1"/>
</dbReference>
<dbReference type="GO" id="GO:0032259">
    <property type="term" value="P:methylation"/>
    <property type="evidence" value="ECO:0007669"/>
    <property type="project" value="UniProtKB-KW"/>
</dbReference>
<dbReference type="GO" id="GO:0008757">
    <property type="term" value="F:S-adenosylmethionine-dependent methyltransferase activity"/>
    <property type="evidence" value="ECO:0007669"/>
    <property type="project" value="InterPro"/>
</dbReference>
<dbReference type="CDD" id="cd02440">
    <property type="entry name" value="AdoMet_MTases"/>
    <property type="match status" value="1"/>
</dbReference>
<dbReference type="InterPro" id="IPR050508">
    <property type="entry name" value="Methyltransf_Superfamily"/>
</dbReference>
<dbReference type="EMBL" id="CP159253">
    <property type="protein sequence ID" value="XCG48750.1"/>
    <property type="molecule type" value="Genomic_DNA"/>
</dbReference>
<dbReference type="RefSeq" id="WP_353643721.1">
    <property type="nucleotide sequence ID" value="NZ_CP159253.1"/>
</dbReference>
<reference evidence="2" key="1">
    <citation type="submission" date="2024-06" db="EMBL/GenBank/DDBJ databases">
        <title>Mesorhizobium karijinii sp. nov., a symbiont of the iconic Swainsona formosa from arid Australia.</title>
        <authorList>
            <person name="Hill Y.J."/>
            <person name="Watkin E.L.J."/>
            <person name="O'Hara G.W."/>
            <person name="Terpolilli J."/>
            <person name="Tye M.L."/>
            <person name="Kohlmeier M.G."/>
        </authorList>
    </citation>
    <scope>NUCLEOTIDE SEQUENCE</scope>
    <source>
        <strain evidence="2">WSM2240</strain>
    </source>
</reference>
<dbReference type="PANTHER" id="PTHR42912:SF45">
    <property type="entry name" value="23S RRNA (GUANINE(745)-N(1))-METHYLTRANSFERASE"/>
    <property type="match status" value="1"/>
</dbReference>
<accession>A0AAU8CRB3</accession>
<protein>
    <submittedName>
        <fullName evidence="2">Class I SAM-dependent methyltransferase</fullName>
        <ecNumber evidence="2">2.1.-.-</ecNumber>
    </submittedName>
</protein>
<dbReference type="PANTHER" id="PTHR42912">
    <property type="entry name" value="METHYLTRANSFERASE"/>
    <property type="match status" value="1"/>
</dbReference>
<dbReference type="InterPro" id="IPR029063">
    <property type="entry name" value="SAM-dependent_MTases_sf"/>
</dbReference>
<sequence length="301" mass="32333">MTARSPPATLVTVLRVCADASLPENVALMRLVMVTESADDLDRHLALAIPALNRKSAARLRKLAGLARRHPEAWRKLHVAAAAVSHEAAADKPADKAIADIAASFDRAAKLSPEASVALYSLGDPERLAAATAEIVAWLREKRLLGSDKTVLDIGCGIGRLEAVLAAEVGPIVGTDVSAEMIRIAQERCARCSNVEFRLTSGMHLAEFADASFDCVLAVDAFPYLVAAGDDLAERHFTEVGRVLKPGGELVILNYSYEGSLEQARTDVQRLGHAAELESVLAGVRPFRHWDGAAFRLVKTR</sequence>
<proteinExistence type="predicted"/>
<dbReference type="InterPro" id="IPR013216">
    <property type="entry name" value="Methyltransf_11"/>
</dbReference>
<evidence type="ECO:0000313" key="2">
    <source>
        <dbReference type="EMBL" id="XCG48750.1"/>
    </source>
</evidence>
<evidence type="ECO:0000259" key="1">
    <source>
        <dbReference type="Pfam" id="PF08241"/>
    </source>
</evidence>
<dbReference type="AlphaFoldDB" id="A0AAU8CRB3"/>
<dbReference type="Pfam" id="PF08241">
    <property type="entry name" value="Methyltransf_11"/>
    <property type="match status" value="1"/>
</dbReference>
<gene>
    <name evidence="2" type="ORF">ABVK50_26645</name>
</gene>
<feature type="domain" description="Methyltransferase type 11" evidence="1">
    <location>
        <begin position="152"/>
        <end position="252"/>
    </location>
</feature>
<organism evidence="2">
    <name type="scientific">Mesorhizobium sp. WSM2240</name>
    <dbReference type="NCBI Taxonomy" id="3228851"/>
    <lineage>
        <taxon>Bacteria</taxon>
        <taxon>Pseudomonadati</taxon>
        <taxon>Pseudomonadota</taxon>
        <taxon>Alphaproteobacteria</taxon>
        <taxon>Hyphomicrobiales</taxon>
        <taxon>Phyllobacteriaceae</taxon>
        <taxon>Mesorhizobium</taxon>
    </lineage>
</organism>
<dbReference type="EC" id="2.1.-.-" evidence="2"/>
<keyword evidence="2" id="KW-0489">Methyltransferase</keyword>
<name>A0AAU8CRB3_9HYPH</name>
<dbReference type="Gene3D" id="3.40.50.150">
    <property type="entry name" value="Vaccinia Virus protein VP39"/>
    <property type="match status" value="1"/>
</dbReference>